<dbReference type="Gene3D" id="6.10.140.2220">
    <property type="match status" value="1"/>
</dbReference>
<proteinExistence type="predicted"/>
<dbReference type="AlphaFoldDB" id="A0A6A6T1M8"/>
<evidence type="ECO:0000313" key="6">
    <source>
        <dbReference type="EMBL" id="KAF2652434.1"/>
    </source>
</evidence>
<keyword evidence="2 4" id="KW-0863">Zinc-finger</keyword>
<gene>
    <name evidence="6" type="ORF">K491DRAFT_718947</name>
</gene>
<dbReference type="PROSITE" id="PS01360">
    <property type="entry name" value="ZF_MYND_1"/>
    <property type="match status" value="1"/>
</dbReference>
<dbReference type="Pfam" id="PF01753">
    <property type="entry name" value="zf-MYND"/>
    <property type="match status" value="1"/>
</dbReference>
<organism evidence="6 7">
    <name type="scientific">Lophiostoma macrostomum CBS 122681</name>
    <dbReference type="NCBI Taxonomy" id="1314788"/>
    <lineage>
        <taxon>Eukaryota</taxon>
        <taxon>Fungi</taxon>
        <taxon>Dikarya</taxon>
        <taxon>Ascomycota</taxon>
        <taxon>Pezizomycotina</taxon>
        <taxon>Dothideomycetes</taxon>
        <taxon>Pleosporomycetidae</taxon>
        <taxon>Pleosporales</taxon>
        <taxon>Lophiostomataceae</taxon>
        <taxon>Lophiostoma</taxon>
    </lineage>
</organism>
<evidence type="ECO:0000313" key="7">
    <source>
        <dbReference type="Proteomes" id="UP000799324"/>
    </source>
</evidence>
<dbReference type="EMBL" id="MU004402">
    <property type="protein sequence ID" value="KAF2652434.1"/>
    <property type="molecule type" value="Genomic_DNA"/>
</dbReference>
<evidence type="ECO:0000256" key="2">
    <source>
        <dbReference type="ARBA" id="ARBA00022771"/>
    </source>
</evidence>
<dbReference type="OrthoDB" id="5952526at2759"/>
<evidence type="ECO:0000256" key="3">
    <source>
        <dbReference type="ARBA" id="ARBA00022833"/>
    </source>
</evidence>
<name>A0A6A6T1M8_9PLEO</name>
<dbReference type="PROSITE" id="PS50865">
    <property type="entry name" value="ZF_MYND_2"/>
    <property type="match status" value="1"/>
</dbReference>
<protein>
    <recommendedName>
        <fullName evidence="5">MYND-type domain-containing protein</fullName>
    </recommendedName>
</protein>
<dbReference type="InterPro" id="IPR002893">
    <property type="entry name" value="Znf_MYND"/>
</dbReference>
<keyword evidence="1" id="KW-0479">Metal-binding</keyword>
<sequence length="347" mass="39348">MAMDPLPDSQTSQYNQLLEKSLKTGCAVCGKQSGLSRCSACRLMEYCCRDHQVSHRPQHESVCKSIKKRKADLESRKLHLSKVGPDTTGVMAHKAYSDARHAYVKEVLRLGTQRAVETAVKDIVDMLGYNDAYAEIVTVYSLPALCIRLGQDQEAYALLKRLGMCKPWAPAGLCNDCQSALPNGQASALNLLDPVDSFIIRCHYSIDVLVPLMLLKIRLLLDMLFLRRTENDFGHLVPQEILDHIQSYTFSDPGSRQAIMERKDYDRPIQVLKAQIKVLFDSVRDKDKDIWEHLSLPEDHANSWSNRYGEQTLRRFGVNRPAWVETPGAIGVIEELQHRVKVEEELD</sequence>
<dbReference type="Proteomes" id="UP000799324">
    <property type="component" value="Unassembled WGS sequence"/>
</dbReference>
<evidence type="ECO:0000256" key="4">
    <source>
        <dbReference type="PROSITE-ProRule" id="PRU00134"/>
    </source>
</evidence>
<keyword evidence="3" id="KW-0862">Zinc</keyword>
<evidence type="ECO:0000256" key="1">
    <source>
        <dbReference type="ARBA" id="ARBA00022723"/>
    </source>
</evidence>
<dbReference type="SUPFAM" id="SSF144232">
    <property type="entry name" value="HIT/MYND zinc finger-like"/>
    <property type="match status" value="1"/>
</dbReference>
<dbReference type="GO" id="GO:0008270">
    <property type="term" value="F:zinc ion binding"/>
    <property type="evidence" value="ECO:0007669"/>
    <property type="project" value="UniProtKB-KW"/>
</dbReference>
<keyword evidence="7" id="KW-1185">Reference proteome</keyword>
<reference evidence="6" key="1">
    <citation type="journal article" date="2020" name="Stud. Mycol.">
        <title>101 Dothideomycetes genomes: a test case for predicting lifestyles and emergence of pathogens.</title>
        <authorList>
            <person name="Haridas S."/>
            <person name="Albert R."/>
            <person name="Binder M."/>
            <person name="Bloem J."/>
            <person name="Labutti K."/>
            <person name="Salamov A."/>
            <person name="Andreopoulos B."/>
            <person name="Baker S."/>
            <person name="Barry K."/>
            <person name="Bills G."/>
            <person name="Bluhm B."/>
            <person name="Cannon C."/>
            <person name="Castanera R."/>
            <person name="Culley D."/>
            <person name="Daum C."/>
            <person name="Ezra D."/>
            <person name="Gonzalez J."/>
            <person name="Henrissat B."/>
            <person name="Kuo A."/>
            <person name="Liang C."/>
            <person name="Lipzen A."/>
            <person name="Lutzoni F."/>
            <person name="Magnuson J."/>
            <person name="Mondo S."/>
            <person name="Nolan M."/>
            <person name="Ohm R."/>
            <person name="Pangilinan J."/>
            <person name="Park H.-J."/>
            <person name="Ramirez L."/>
            <person name="Alfaro M."/>
            <person name="Sun H."/>
            <person name="Tritt A."/>
            <person name="Yoshinaga Y."/>
            <person name="Zwiers L.-H."/>
            <person name="Turgeon B."/>
            <person name="Goodwin S."/>
            <person name="Spatafora J."/>
            <person name="Crous P."/>
            <person name="Grigoriev I."/>
        </authorList>
    </citation>
    <scope>NUCLEOTIDE SEQUENCE</scope>
    <source>
        <strain evidence="6">CBS 122681</strain>
    </source>
</reference>
<accession>A0A6A6T1M8</accession>
<evidence type="ECO:0000259" key="5">
    <source>
        <dbReference type="PROSITE" id="PS50865"/>
    </source>
</evidence>
<feature type="domain" description="MYND-type" evidence="5">
    <location>
        <begin position="26"/>
        <end position="63"/>
    </location>
</feature>